<comment type="caution">
    <text evidence="2">The sequence shown here is derived from an EMBL/GenBank/DDBJ whole genome shotgun (WGS) entry which is preliminary data.</text>
</comment>
<dbReference type="EMBL" id="RAHC01000003">
    <property type="protein sequence ID" value="RUP77171.1"/>
    <property type="molecule type" value="Genomic_DNA"/>
</dbReference>
<feature type="compositionally biased region" description="Low complexity" evidence="1">
    <location>
        <begin position="181"/>
        <end position="230"/>
    </location>
</feature>
<proteinExistence type="predicted"/>
<evidence type="ECO:0000313" key="3">
    <source>
        <dbReference type="Proteomes" id="UP000274545"/>
    </source>
</evidence>
<protein>
    <submittedName>
        <fullName evidence="2">Uncharacterized protein</fullName>
    </submittedName>
</protein>
<evidence type="ECO:0000256" key="1">
    <source>
        <dbReference type="SAM" id="MobiDB-lite"/>
    </source>
</evidence>
<dbReference type="Proteomes" id="UP000274545">
    <property type="component" value="Unassembled WGS sequence"/>
</dbReference>
<name>A0A3S0SLR0_9MOLU</name>
<feature type="region of interest" description="Disordered" evidence="1">
    <location>
        <begin position="174"/>
        <end position="230"/>
    </location>
</feature>
<organism evidence="2 3">
    <name type="scientific">Spiroplasma poulsonii</name>
    <dbReference type="NCBI Taxonomy" id="2138"/>
    <lineage>
        <taxon>Bacteria</taxon>
        <taxon>Bacillati</taxon>
        <taxon>Mycoplasmatota</taxon>
        <taxon>Mollicutes</taxon>
        <taxon>Entomoplasmatales</taxon>
        <taxon>Spiroplasmataceae</taxon>
        <taxon>Spiroplasma</taxon>
    </lineage>
</organism>
<sequence>MGVPTFCPIHMKIHECPENSNKAISIANETKIKAKMARMINPTITTESEKTQQAEKGTIQYILENAKKNNSTIKNKLGIESEEGRSVGIDENDIKAKMARLRVSVNGTQITTNSESTSPTPNQQGSGLQEIIDHAYRVNRGIERIKSPEKEKLTAAAINFDDIDLKQLNEVMQEEQEKKVVSGTSKTKTATNRTKTAKNGSKKNISTTKKPKPKTTNANSTNKTNNKTVVLTTDEIEDLIEKAVIKAMAKEKDNKKKRGVQ</sequence>
<evidence type="ECO:0000313" key="2">
    <source>
        <dbReference type="EMBL" id="RUP77171.1"/>
    </source>
</evidence>
<dbReference type="AlphaFoldDB" id="A0A3S0SLR0"/>
<accession>A0A3S0SLR0</accession>
<gene>
    <name evidence="2" type="ORF">D6D54_04360</name>
</gene>
<reference evidence="2 3" key="1">
    <citation type="journal article" date="2019" name="Genome Biol. Evol.">
        <title>Toxin and genome evolution in a Drosophila defensive symbiosis.</title>
        <authorList>
            <person name="Ballinger M.J."/>
            <person name="Gawryluk R.M."/>
            <person name="Perlman S.J."/>
        </authorList>
    </citation>
    <scope>NUCLEOTIDE SEQUENCE [LARGE SCALE GENOMIC DNA]</scope>
    <source>
        <strain evidence="3">sNeo</strain>
    </source>
</reference>
<dbReference type="RefSeq" id="WP_127092865.1">
    <property type="nucleotide sequence ID" value="NZ_RAHC01000003.1"/>
</dbReference>